<keyword evidence="2" id="KW-1185">Reference proteome</keyword>
<dbReference type="EnsemblPlants" id="AET3Gv20522700.2">
    <property type="protein sequence ID" value="AET3Gv20522700.2"/>
    <property type="gene ID" value="AET3Gv20522700"/>
</dbReference>
<reference evidence="1" key="4">
    <citation type="submission" date="2019-03" db="UniProtKB">
        <authorList>
            <consortium name="EnsemblPlants"/>
        </authorList>
    </citation>
    <scope>IDENTIFICATION</scope>
</reference>
<evidence type="ECO:0000313" key="2">
    <source>
        <dbReference type="Proteomes" id="UP000015105"/>
    </source>
</evidence>
<reference evidence="2" key="2">
    <citation type="journal article" date="2017" name="Nat. Plants">
        <title>The Aegilops tauschii genome reveals multiple impacts of transposons.</title>
        <authorList>
            <person name="Zhao G."/>
            <person name="Zou C."/>
            <person name="Li K."/>
            <person name="Wang K."/>
            <person name="Li T."/>
            <person name="Gao L."/>
            <person name="Zhang X."/>
            <person name="Wang H."/>
            <person name="Yang Z."/>
            <person name="Liu X."/>
            <person name="Jiang W."/>
            <person name="Mao L."/>
            <person name="Kong X."/>
            <person name="Jiao Y."/>
            <person name="Jia J."/>
        </authorList>
    </citation>
    <scope>NUCLEOTIDE SEQUENCE [LARGE SCALE GENOMIC DNA]</scope>
    <source>
        <strain evidence="2">cv. AL8/78</strain>
    </source>
</reference>
<name>A0A453EZ63_AEGTS</name>
<accession>A0A453EZ63</accession>
<dbReference type="Gramene" id="AET3Gv20522700.2">
    <property type="protein sequence ID" value="AET3Gv20522700.2"/>
    <property type="gene ID" value="AET3Gv20522700"/>
</dbReference>
<dbReference type="Proteomes" id="UP000015105">
    <property type="component" value="Chromosome 3D"/>
</dbReference>
<organism evidence="1 2">
    <name type="scientific">Aegilops tauschii subsp. strangulata</name>
    <name type="common">Goatgrass</name>
    <dbReference type="NCBI Taxonomy" id="200361"/>
    <lineage>
        <taxon>Eukaryota</taxon>
        <taxon>Viridiplantae</taxon>
        <taxon>Streptophyta</taxon>
        <taxon>Embryophyta</taxon>
        <taxon>Tracheophyta</taxon>
        <taxon>Spermatophyta</taxon>
        <taxon>Magnoliopsida</taxon>
        <taxon>Liliopsida</taxon>
        <taxon>Poales</taxon>
        <taxon>Poaceae</taxon>
        <taxon>BOP clade</taxon>
        <taxon>Pooideae</taxon>
        <taxon>Triticodae</taxon>
        <taxon>Triticeae</taxon>
        <taxon>Triticinae</taxon>
        <taxon>Aegilops</taxon>
    </lineage>
</organism>
<proteinExistence type="predicted"/>
<protein>
    <submittedName>
        <fullName evidence="1">Uncharacterized protein</fullName>
    </submittedName>
</protein>
<reference evidence="1" key="3">
    <citation type="journal article" date="2017" name="Nature">
        <title>Genome sequence of the progenitor of the wheat D genome Aegilops tauschii.</title>
        <authorList>
            <person name="Luo M.C."/>
            <person name="Gu Y.Q."/>
            <person name="Puiu D."/>
            <person name="Wang H."/>
            <person name="Twardziok S.O."/>
            <person name="Deal K.R."/>
            <person name="Huo N."/>
            <person name="Zhu T."/>
            <person name="Wang L."/>
            <person name="Wang Y."/>
            <person name="McGuire P.E."/>
            <person name="Liu S."/>
            <person name="Long H."/>
            <person name="Ramasamy R.K."/>
            <person name="Rodriguez J.C."/>
            <person name="Van S.L."/>
            <person name="Yuan L."/>
            <person name="Wang Z."/>
            <person name="Xia Z."/>
            <person name="Xiao L."/>
            <person name="Anderson O.D."/>
            <person name="Ouyang S."/>
            <person name="Liang Y."/>
            <person name="Zimin A.V."/>
            <person name="Pertea G."/>
            <person name="Qi P."/>
            <person name="Bennetzen J.L."/>
            <person name="Dai X."/>
            <person name="Dawson M.W."/>
            <person name="Muller H.G."/>
            <person name="Kugler K."/>
            <person name="Rivarola-Duarte L."/>
            <person name="Spannagl M."/>
            <person name="Mayer K.F.X."/>
            <person name="Lu F.H."/>
            <person name="Bevan M.W."/>
            <person name="Leroy P."/>
            <person name="Li P."/>
            <person name="You F.M."/>
            <person name="Sun Q."/>
            <person name="Liu Z."/>
            <person name="Lyons E."/>
            <person name="Wicker T."/>
            <person name="Salzberg S.L."/>
            <person name="Devos K.M."/>
            <person name="Dvorak J."/>
        </authorList>
    </citation>
    <scope>NUCLEOTIDE SEQUENCE [LARGE SCALE GENOMIC DNA]</scope>
    <source>
        <strain evidence="1">cv. AL8/78</strain>
    </source>
</reference>
<reference evidence="1" key="5">
    <citation type="journal article" date="2021" name="G3 (Bethesda)">
        <title>Aegilops tauschii genome assembly Aet v5.0 features greater sequence contiguity and improved annotation.</title>
        <authorList>
            <person name="Wang L."/>
            <person name="Zhu T."/>
            <person name="Rodriguez J.C."/>
            <person name="Deal K.R."/>
            <person name="Dubcovsky J."/>
            <person name="McGuire P.E."/>
            <person name="Lux T."/>
            <person name="Spannagl M."/>
            <person name="Mayer K.F.X."/>
            <person name="Baldrich P."/>
            <person name="Meyers B.C."/>
            <person name="Huo N."/>
            <person name="Gu Y.Q."/>
            <person name="Zhou H."/>
            <person name="Devos K.M."/>
            <person name="Bennetzen J.L."/>
            <person name="Unver T."/>
            <person name="Budak H."/>
            <person name="Gulick P.J."/>
            <person name="Galiba G."/>
            <person name="Kalapos B."/>
            <person name="Nelson D.R."/>
            <person name="Li P."/>
            <person name="You F.M."/>
            <person name="Luo M.C."/>
            <person name="Dvorak J."/>
        </authorList>
    </citation>
    <scope>NUCLEOTIDE SEQUENCE [LARGE SCALE GENOMIC DNA]</scope>
    <source>
        <strain evidence="1">cv. AL8/78</strain>
    </source>
</reference>
<sequence length="37" mass="4135">MNLQEYVPDYEIGLVWEDQGQITHGFAPELEPGIASS</sequence>
<reference evidence="2" key="1">
    <citation type="journal article" date="2014" name="Science">
        <title>Ancient hybridizations among the ancestral genomes of bread wheat.</title>
        <authorList>
            <consortium name="International Wheat Genome Sequencing Consortium,"/>
            <person name="Marcussen T."/>
            <person name="Sandve S.R."/>
            <person name="Heier L."/>
            <person name="Spannagl M."/>
            <person name="Pfeifer M."/>
            <person name="Jakobsen K.S."/>
            <person name="Wulff B.B."/>
            <person name="Steuernagel B."/>
            <person name="Mayer K.F."/>
            <person name="Olsen O.A."/>
        </authorList>
    </citation>
    <scope>NUCLEOTIDE SEQUENCE [LARGE SCALE GENOMIC DNA]</scope>
    <source>
        <strain evidence="2">cv. AL8/78</strain>
    </source>
</reference>
<evidence type="ECO:0000313" key="1">
    <source>
        <dbReference type="EnsemblPlants" id="AET3Gv20522700.2"/>
    </source>
</evidence>
<dbReference type="AlphaFoldDB" id="A0A453EZ63"/>